<protein>
    <recommendedName>
        <fullName evidence="5">Ribosome biogenesis regulatory protein</fullName>
    </recommendedName>
</protein>
<dbReference type="GO" id="GO:0005634">
    <property type="term" value="C:nucleus"/>
    <property type="evidence" value="ECO:0007669"/>
    <property type="project" value="UniProtKB-SubCell"/>
</dbReference>
<keyword evidence="4 5" id="KW-0539">Nucleus</keyword>
<proteinExistence type="inferred from homology"/>
<dbReference type="EnsemblMetazoa" id="XM_022799441">
    <property type="protein sequence ID" value="XP_022655176"/>
    <property type="gene ID" value="LOC111247906"/>
</dbReference>
<dbReference type="Pfam" id="PF04939">
    <property type="entry name" value="RRS1"/>
    <property type="match status" value="1"/>
</dbReference>
<evidence type="ECO:0000256" key="2">
    <source>
        <dbReference type="ARBA" id="ARBA00010077"/>
    </source>
</evidence>
<feature type="compositionally biased region" description="Basic and acidic residues" evidence="6">
    <location>
        <begin position="292"/>
        <end position="302"/>
    </location>
</feature>
<evidence type="ECO:0000256" key="6">
    <source>
        <dbReference type="SAM" id="MobiDB-lite"/>
    </source>
</evidence>
<dbReference type="OrthoDB" id="28455at2759"/>
<dbReference type="AlphaFoldDB" id="A0A7M7JP97"/>
<comment type="function">
    <text evidence="5">Involved in ribosomal large subunit assembly.</text>
</comment>
<dbReference type="RefSeq" id="XP_022655176.1">
    <property type="nucleotide sequence ID" value="XM_022799441.1"/>
</dbReference>
<dbReference type="GeneID" id="111247906"/>
<dbReference type="OMA" id="ACDKNRI"/>
<organism evidence="7 8">
    <name type="scientific">Varroa destructor</name>
    <name type="common">Honeybee mite</name>
    <dbReference type="NCBI Taxonomy" id="109461"/>
    <lineage>
        <taxon>Eukaryota</taxon>
        <taxon>Metazoa</taxon>
        <taxon>Ecdysozoa</taxon>
        <taxon>Arthropoda</taxon>
        <taxon>Chelicerata</taxon>
        <taxon>Arachnida</taxon>
        <taxon>Acari</taxon>
        <taxon>Parasitiformes</taxon>
        <taxon>Mesostigmata</taxon>
        <taxon>Gamasina</taxon>
        <taxon>Dermanyssoidea</taxon>
        <taxon>Varroidae</taxon>
        <taxon>Varroa</taxon>
    </lineage>
</organism>
<comment type="similarity">
    <text evidence="2 5">Belongs to the RRS1 family.</text>
</comment>
<evidence type="ECO:0000256" key="4">
    <source>
        <dbReference type="ARBA" id="ARBA00023242"/>
    </source>
</evidence>
<dbReference type="InterPro" id="IPR007023">
    <property type="entry name" value="Ribosom_reg"/>
</dbReference>
<evidence type="ECO:0000256" key="5">
    <source>
        <dbReference type="RuleBase" id="RU364132"/>
    </source>
</evidence>
<comment type="subcellular location">
    <subcellularLocation>
        <location evidence="1 5">Nucleus</location>
    </subcellularLocation>
</comment>
<accession>A0A7M7JP97</accession>
<feature type="compositionally biased region" description="Basic residues" evidence="6">
    <location>
        <begin position="303"/>
        <end position="345"/>
    </location>
</feature>
<evidence type="ECO:0000256" key="1">
    <source>
        <dbReference type="ARBA" id="ARBA00004123"/>
    </source>
</evidence>
<keyword evidence="3 5" id="KW-0690">Ribosome biogenesis</keyword>
<dbReference type="GO" id="GO:0042254">
    <property type="term" value="P:ribosome biogenesis"/>
    <property type="evidence" value="ECO:0007669"/>
    <property type="project" value="UniProtKB-KW"/>
</dbReference>
<evidence type="ECO:0000256" key="3">
    <source>
        <dbReference type="ARBA" id="ARBA00022517"/>
    </source>
</evidence>
<reference evidence="7" key="1">
    <citation type="submission" date="2021-01" db="UniProtKB">
        <authorList>
            <consortium name="EnsemblMetazoa"/>
        </authorList>
    </citation>
    <scope>IDENTIFICATION</scope>
</reference>
<dbReference type="FunCoup" id="A0A7M7JP97">
    <property type="interactions" value="1277"/>
</dbReference>
<feature type="region of interest" description="Disordered" evidence="6">
    <location>
        <begin position="292"/>
        <end position="345"/>
    </location>
</feature>
<name>A0A7M7JP97_VARDE</name>
<keyword evidence="8" id="KW-1185">Reference proteome</keyword>
<dbReference type="RefSeq" id="XP_022655175.1">
    <property type="nucleotide sequence ID" value="XM_022799440.1"/>
</dbReference>
<dbReference type="EnsemblMetazoa" id="XM_022799440">
    <property type="protein sequence ID" value="XP_022655175"/>
    <property type="gene ID" value="LOC111247906"/>
</dbReference>
<dbReference type="KEGG" id="vde:111247906"/>
<dbReference type="InParanoid" id="A0A7M7JP97"/>
<evidence type="ECO:0000313" key="7">
    <source>
        <dbReference type="EnsemblMetazoa" id="XP_022655176"/>
    </source>
</evidence>
<sequence length="345" mass="39432">MAHCVEDILGADALTVDGGDSLRSIEVNKPIDCELDLGELLVVDPNAIEDYKLKSNVEDYVRTLTRDNVQLLMNALFTIPTEVREDTVVIKLPAPVTRLPREKPCPKPKPLTKWEEFRRKKGLRTQKKEKLVWDETMAEWKPRFGYRRVNSEKDVWVLPVPDNADPMEDQFQVLKAKKRERVAKNELQRLRNIQRAHKIDKMAISSVMPTQKLTPSLASKAAAVAKSSTASMGKFDRKLALEKEAKIKGKKRHFEDNIGSIATEKDRALKILGELDHKRPKLNYARVVEKQMKKDVQQEIRAKKERKRGTRSSKRLGNKKAAIKMAKVNRLKGKSKGKAKGSKRR</sequence>
<dbReference type="Proteomes" id="UP000594260">
    <property type="component" value="Unplaced"/>
</dbReference>
<evidence type="ECO:0000313" key="8">
    <source>
        <dbReference type="Proteomes" id="UP000594260"/>
    </source>
</evidence>